<evidence type="ECO:0000259" key="4">
    <source>
        <dbReference type="Pfam" id="PF00294"/>
    </source>
</evidence>
<accession>A0ABW1DEZ3</accession>
<dbReference type="SUPFAM" id="SSF53613">
    <property type="entry name" value="Ribokinase-like"/>
    <property type="match status" value="1"/>
</dbReference>
<organism evidence="5 6">
    <name type="scientific">Deinococcus petrolearius</name>
    <dbReference type="NCBI Taxonomy" id="1751295"/>
    <lineage>
        <taxon>Bacteria</taxon>
        <taxon>Thermotogati</taxon>
        <taxon>Deinococcota</taxon>
        <taxon>Deinococci</taxon>
        <taxon>Deinococcales</taxon>
        <taxon>Deinococcaceae</taxon>
        <taxon>Deinococcus</taxon>
    </lineage>
</organism>
<evidence type="ECO:0000313" key="5">
    <source>
        <dbReference type="EMBL" id="MFC5846850.1"/>
    </source>
</evidence>
<name>A0ABW1DEZ3_9DEIO</name>
<dbReference type="InterPro" id="IPR029056">
    <property type="entry name" value="Ribokinase-like"/>
</dbReference>
<dbReference type="GO" id="GO:0016301">
    <property type="term" value="F:kinase activity"/>
    <property type="evidence" value="ECO:0007669"/>
    <property type="project" value="UniProtKB-KW"/>
</dbReference>
<keyword evidence="2" id="KW-0808">Transferase</keyword>
<gene>
    <name evidence="5" type="ORF">ACFPQ6_00875</name>
</gene>
<dbReference type="PANTHER" id="PTHR43320">
    <property type="entry name" value="SUGAR KINASE"/>
    <property type="match status" value="1"/>
</dbReference>
<dbReference type="Proteomes" id="UP001595979">
    <property type="component" value="Unassembled WGS sequence"/>
</dbReference>
<dbReference type="InterPro" id="IPR011611">
    <property type="entry name" value="PfkB_dom"/>
</dbReference>
<dbReference type="PANTHER" id="PTHR43320:SF2">
    <property type="entry name" value="2-DEHYDRO-3-DEOXYGLUCONOKINASE_2-DEHYDRO-3-DEOXYGALACTONOKINASE"/>
    <property type="match status" value="1"/>
</dbReference>
<dbReference type="EMBL" id="JBHSOH010000002">
    <property type="protein sequence ID" value="MFC5846850.1"/>
    <property type="molecule type" value="Genomic_DNA"/>
</dbReference>
<evidence type="ECO:0000256" key="1">
    <source>
        <dbReference type="ARBA" id="ARBA00010688"/>
    </source>
</evidence>
<evidence type="ECO:0000256" key="2">
    <source>
        <dbReference type="ARBA" id="ARBA00022679"/>
    </source>
</evidence>
<feature type="domain" description="Carbohydrate kinase PfkB" evidence="4">
    <location>
        <begin position="15"/>
        <end position="300"/>
    </location>
</feature>
<comment type="similarity">
    <text evidence="1">Belongs to the carbohydrate kinase PfkB family.</text>
</comment>
<dbReference type="InterPro" id="IPR052700">
    <property type="entry name" value="Carb_kinase_PfkB-like"/>
</dbReference>
<sequence length="321" mass="33241">MTTAPLPHTPPGGSVLAFGEVLLKLRLPPGDRLESMTALQAECAGADLNVAAALRTLGREAAWVSALPPGPLGDWARAHVARLGVRDLTLTRPGRLAAYLIEDHHVPRPSRVVYDRDHTAFRALRASDFDPAWLAGRALVHTCGISLALGDGPRALALELLRAARTAGVRVSFDVNHRRLLLADDVAAPLYAEAAALADLVFVAARDLPLLGGVSGLRELNPQALIVVTHGAQGSEAHLPGGAGVRQPAFAAAGPGRVGRGDAFAGGVLHAWLAGQAPADALRWGAACAALKTTLPGDQLQASLSDVQAVLAGHDGAEPVR</sequence>
<dbReference type="CDD" id="cd01166">
    <property type="entry name" value="KdgK"/>
    <property type="match status" value="1"/>
</dbReference>
<dbReference type="Gene3D" id="3.40.1190.20">
    <property type="match status" value="1"/>
</dbReference>
<reference evidence="6" key="1">
    <citation type="journal article" date="2019" name="Int. J. Syst. Evol. Microbiol.">
        <title>The Global Catalogue of Microorganisms (GCM) 10K type strain sequencing project: providing services to taxonomists for standard genome sequencing and annotation.</title>
        <authorList>
            <consortium name="The Broad Institute Genomics Platform"/>
            <consortium name="The Broad Institute Genome Sequencing Center for Infectious Disease"/>
            <person name="Wu L."/>
            <person name="Ma J."/>
        </authorList>
    </citation>
    <scope>NUCLEOTIDE SEQUENCE [LARGE SCALE GENOMIC DNA]</scope>
    <source>
        <strain evidence="6">CGMCC 1.15053</strain>
    </source>
</reference>
<keyword evidence="6" id="KW-1185">Reference proteome</keyword>
<dbReference type="RefSeq" id="WP_380045357.1">
    <property type="nucleotide sequence ID" value="NZ_JBHSOH010000002.1"/>
</dbReference>
<dbReference type="Pfam" id="PF00294">
    <property type="entry name" value="PfkB"/>
    <property type="match status" value="1"/>
</dbReference>
<keyword evidence="3 5" id="KW-0418">Kinase</keyword>
<evidence type="ECO:0000256" key="3">
    <source>
        <dbReference type="ARBA" id="ARBA00022777"/>
    </source>
</evidence>
<proteinExistence type="inferred from homology"/>
<comment type="caution">
    <text evidence="5">The sequence shown here is derived from an EMBL/GenBank/DDBJ whole genome shotgun (WGS) entry which is preliminary data.</text>
</comment>
<evidence type="ECO:0000313" key="6">
    <source>
        <dbReference type="Proteomes" id="UP001595979"/>
    </source>
</evidence>
<protein>
    <submittedName>
        <fullName evidence="5">Sugar kinase</fullName>
    </submittedName>
</protein>